<name>A0A0L0DCY3_THETB</name>
<dbReference type="GO" id="GO:0051014">
    <property type="term" value="P:actin filament severing"/>
    <property type="evidence" value="ECO:0007669"/>
    <property type="project" value="TreeGrafter"/>
</dbReference>
<dbReference type="SMART" id="SM00396">
    <property type="entry name" value="ZnF_UBR1"/>
    <property type="match status" value="1"/>
</dbReference>
<dbReference type="SMART" id="SM00220">
    <property type="entry name" value="S_TKc"/>
    <property type="match status" value="1"/>
</dbReference>
<dbReference type="Gene3D" id="3.40.20.10">
    <property type="entry name" value="Severin"/>
    <property type="match status" value="6"/>
</dbReference>
<feature type="compositionally biased region" description="Basic residues" evidence="5">
    <location>
        <begin position="14"/>
        <end position="28"/>
    </location>
</feature>
<reference evidence="7 8" key="1">
    <citation type="submission" date="2010-05" db="EMBL/GenBank/DDBJ databases">
        <title>The Genome Sequence of Thecamonas trahens ATCC 50062.</title>
        <authorList>
            <consortium name="The Broad Institute Genome Sequencing Platform"/>
            <person name="Russ C."/>
            <person name="Cuomo C."/>
            <person name="Shea T."/>
            <person name="Young S.K."/>
            <person name="Zeng Q."/>
            <person name="Koehrsen M."/>
            <person name="Haas B."/>
            <person name="Borodovsky M."/>
            <person name="Guigo R."/>
            <person name="Alvarado L."/>
            <person name="Berlin A."/>
            <person name="Bochicchio J."/>
            <person name="Borenstein D."/>
            <person name="Chapman S."/>
            <person name="Chen Z."/>
            <person name="Freedman E."/>
            <person name="Gellesch M."/>
            <person name="Goldberg J."/>
            <person name="Griggs A."/>
            <person name="Gujja S."/>
            <person name="Heilman E."/>
            <person name="Heiman D."/>
            <person name="Hepburn T."/>
            <person name="Howarth C."/>
            <person name="Jen D."/>
            <person name="Larson L."/>
            <person name="Mehta T."/>
            <person name="Park D."/>
            <person name="Pearson M."/>
            <person name="Roberts A."/>
            <person name="Saif S."/>
            <person name="Shenoy N."/>
            <person name="Sisk P."/>
            <person name="Stolte C."/>
            <person name="Sykes S."/>
            <person name="Thomson T."/>
            <person name="Walk T."/>
            <person name="White J."/>
            <person name="Yandava C."/>
            <person name="Burger G."/>
            <person name="Gray M.W."/>
            <person name="Holland P.W.H."/>
            <person name="King N."/>
            <person name="Lang F.B.F."/>
            <person name="Roger A.J."/>
            <person name="Ruiz-Trillo I."/>
            <person name="Lander E."/>
            <person name="Nusbaum C."/>
        </authorList>
    </citation>
    <scope>NUCLEOTIDE SEQUENCE [LARGE SCALE GENOMIC DNA]</scope>
    <source>
        <strain evidence="7 8">ATCC 50062</strain>
    </source>
</reference>
<keyword evidence="7" id="KW-0808">Transferase</keyword>
<feature type="region of interest" description="Disordered" evidence="5">
    <location>
        <begin position="458"/>
        <end position="479"/>
    </location>
</feature>
<keyword evidence="8" id="KW-1185">Reference proteome</keyword>
<dbReference type="GO" id="GO:0008154">
    <property type="term" value="P:actin polymerization or depolymerization"/>
    <property type="evidence" value="ECO:0007669"/>
    <property type="project" value="TreeGrafter"/>
</dbReference>
<dbReference type="GO" id="GO:0051016">
    <property type="term" value="P:barbed-end actin filament capping"/>
    <property type="evidence" value="ECO:0007669"/>
    <property type="project" value="TreeGrafter"/>
</dbReference>
<dbReference type="GO" id="GO:0005524">
    <property type="term" value="F:ATP binding"/>
    <property type="evidence" value="ECO:0007669"/>
    <property type="project" value="InterPro"/>
</dbReference>
<dbReference type="SMART" id="SM00262">
    <property type="entry name" value="GEL"/>
    <property type="match status" value="6"/>
</dbReference>
<dbReference type="SUPFAM" id="SSF56112">
    <property type="entry name" value="Protein kinase-like (PK-like)"/>
    <property type="match status" value="1"/>
</dbReference>
<dbReference type="PANTHER" id="PTHR11977:SF51">
    <property type="entry name" value="PROTEIN FLIGHTLESS-1 HOMOLOG"/>
    <property type="match status" value="1"/>
</dbReference>
<dbReference type="eggNOG" id="KOG0443">
    <property type="taxonomic scope" value="Eukaryota"/>
</dbReference>
<feature type="region of interest" description="Disordered" evidence="5">
    <location>
        <begin position="63"/>
        <end position="84"/>
    </location>
</feature>
<dbReference type="InterPro" id="IPR011009">
    <property type="entry name" value="Kinase-like_dom_sf"/>
</dbReference>
<dbReference type="GO" id="GO:0005634">
    <property type="term" value="C:nucleus"/>
    <property type="evidence" value="ECO:0007669"/>
    <property type="project" value="TreeGrafter"/>
</dbReference>
<accession>A0A0L0DCY3</accession>
<feature type="region of interest" description="Disordered" evidence="5">
    <location>
        <begin position="404"/>
        <end position="443"/>
    </location>
</feature>
<dbReference type="PROSITE" id="PS50011">
    <property type="entry name" value="PROTEIN_KINASE_DOM"/>
    <property type="match status" value="1"/>
</dbReference>
<evidence type="ECO:0000256" key="1">
    <source>
        <dbReference type="ARBA" id="ARBA00022723"/>
    </source>
</evidence>
<dbReference type="Gene3D" id="3.30.200.20">
    <property type="entry name" value="Phosphorylase Kinase, domain 1"/>
    <property type="match status" value="1"/>
</dbReference>
<dbReference type="EMBL" id="GL349460">
    <property type="protein sequence ID" value="KNC50194.1"/>
    <property type="molecule type" value="Genomic_DNA"/>
</dbReference>
<keyword evidence="7" id="KW-0418">Kinase</keyword>
<dbReference type="GO" id="GO:0015629">
    <property type="term" value="C:actin cytoskeleton"/>
    <property type="evidence" value="ECO:0007669"/>
    <property type="project" value="TreeGrafter"/>
</dbReference>
<evidence type="ECO:0000256" key="2">
    <source>
        <dbReference type="ARBA" id="ARBA00022737"/>
    </source>
</evidence>
<dbReference type="Pfam" id="PF00626">
    <property type="entry name" value="Gelsolin"/>
    <property type="match status" value="3"/>
</dbReference>
<dbReference type="InterPro" id="IPR029006">
    <property type="entry name" value="ADF-H/Gelsolin-like_dom_sf"/>
</dbReference>
<feature type="compositionally biased region" description="Low complexity" evidence="5">
    <location>
        <begin position="409"/>
        <end position="443"/>
    </location>
</feature>
<dbReference type="PANTHER" id="PTHR11977">
    <property type="entry name" value="VILLIN"/>
    <property type="match status" value="1"/>
</dbReference>
<dbReference type="Proteomes" id="UP000054408">
    <property type="component" value="Unassembled WGS sequence"/>
</dbReference>
<dbReference type="Pfam" id="PF00069">
    <property type="entry name" value="Pkinase"/>
    <property type="match status" value="1"/>
</dbReference>
<evidence type="ECO:0000259" key="6">
    <source>
        <dbReference type="PROSITE" id="PS50011"/>
    </source>
</evidence>
<proteinExistence type="predicted"/>
<keyword evidence="4" id="KW-0862">Zinc</keyword>
<organism evidence="7 8">
    <name type="scientific">Thecamonas trahens ATCC 50062</name>
    <dbReference type="NCBI Taxonomy" id="461836"/>
    <lineage>
        <taxon>Eukaryota</taxon>
        <taxon>Apusozoa</taxon>
        <taxon>Apusomonadida</taxon>
        <taxon>Apusomonadidae</taxon>
        <taxon>Thecamonas</taxon>
    </lineage>
</organism>
<keyword evidence="3" id="KW-0863">Zinc-finger</keyword>
<feature type="region of interest" description="Disordered" evidence="5">
    <location>
        <begin position="521"/>
        <end position="618"/>
    </location>
</feature>
<keyword evidence="1" id="KW-0479">Metal-binding</keyword>
<dbReference type="GO" id="GO:0005546">
    <property type="term" value="F:phosphatidylinositol-4,5-bisphosphate binding"/>
    <property type="evidence" value="ECO:0007669"/>
    <property type="project" value="TreeGrafter"/>
</dbReference>
<dbReference type="InterPro" id="IPR007123">
    <property type="entry name" value="Gelsolin-like_dom"/>
</dbReference>
<sequence>MSEEEKESGAGGRTRVRVKTKTRRRKPKVVISKQQDFSVTPTGTYVDKVHKVAISRKGVQFTDAGGQDGANVAESGTASASRSTGEAQAQVEMMSFGADEGGDGPGAGMTLGDLEVVGEAGSGGCGTVFKVIDKRTAEVYAMKTVRLEVADKVRAQIMRELRTLDTCRSAPGVVDFVAAFFADGEINMVMEYMDEGSLLDVYRAIGPLPEPFIGAVAVAVLDALAFLHGHGIMHRDVKPANILVNSAGVVKVCDLGVSGALINSLASTYVGTVTYMAPERIESSGDGGYTIKADVWSFGVTLAELALGRYPYPLAPYGEFPPPRDLSIWDALKLVVGGETPVTSFIAEGAPFSTAFVDFAAACLVKDPAARGSLDDLVNSPFITSARATPADVVAYLATHGPTSAATGDSTSRASDQAQAQAQAQTHADASDASTATSTGSTADRLAKPVVSIKPATTTLGAPPSLLVSSSDDEAYERPPLPPLPTHLFGFAVKKVLKRNLLQLVADKFSLYDASPPVVPPIPAAWSDDEPPTSYSSDNDDDDDDDGRGTSTAGGGSATGVATATGSGSGSDSDESEASSVSDGGPKPAWLANADLDSDSASETGDGPSGPSSNLPEYFADAGTELGLEVWRVIKGTPTRLSADEYGVFYKGDAYIVLGVEEVEYSKVYSLFFWIGDSVSLDQSLACSFAAQQLGRALGARAIRQDLGDESKKFRELFWFGMDLREGGTKAGLRKVVKKKVLSLYQIKGTRKPKVRKLPVGISSLNCDDVFLLDAHDVIYQWNGKSASMREKGKALDMITVIRSDERSGKVKSVILNHTGSPGSQLTSEELAFFRLVADAGADPPLSEASPDLDAGLPELASSDESDTDFEARVMASIKLSRVAESSSGKLSLDTVGEGELLRRSDLDPSAAFVLDSSTGIYAWVGKDSSDAQRAAAMQIAKLYHTQQERPPWQPVQRVVEGAESYLFKECFKGWHKAKARAKKHAMKAKLEARRRKASEARAKAKTIATPMSDLFNAVMERPAERVTDDPGGGKLTVMVLETDVLQYVLPHSMYGHFYTADVVLVIYYYQTEETPSEPASTKCVIYFWEGSAADKRVWLSFQHSSLKARLEESMQPQVIRVRESRESAHFRSLFNGQVVVHYGHLSWYVPIPAARLLPSDHPSFAKYAELEPDAEFNKDRLAPPTPHLWHVKGFGPDYIFVHEVPLKAAALDSNDAFVALSPQQGAFVWVGKAASDNEVAMAKFAAHEVVALANTHQLASLDDEEAKDAFVLSRIVVAREGSEPDEWWELFGGETAYVTLADPDFAPRLYTCGQGKNGFEISFVSNSGLTFDDLDSRSVLMLDAFSRLFVWMGARAPRGEPEMALKAAQEYVEAALDGRGGCPVTKVVEGEEPLEFTKQFLDWPHVVNGASGGNAGRPGLGDLGFGGGLRKTKFVDPRAEREARLEAEAKERAAKCAAALQASQCTIRATGFELLVVQEWRQCVTCGIEGDLVGVCASCAAVCHAGHTLSDAKTETFSAQAGASG</sequence>
<protein>
    <submittedName>
        <fullName evidence="7">STE/STE7/MEK1 protein kinase</fullName>
    </submittedName>
</protein>
<dbReference type="GO" id="GO:0051015">
    <property type="term" value="F:actin filament binding"/>
    <property type="evidence" value="ECO:0007669"/>
    <property type="project" value="InterPro"/>
</dbReference>
<evidence type="ECO:0000313" key="8">
    <source>
        <dbReference type="Proteomes" id="UP000054408"/>
    </source>
</evidence>
<dbReference type="GeneID" id="25565520"/>
<feature type="non-terminal residue" evidence="7">
    <location>
        <position position="1"/>
    </location>
</feature>
<evidence type="ECO:0000313" key="7">
    <source>
        <dbReference type="EMBL" id="KNC50194.1"/>
    </source>
</evidence>
<dbReference type="SUPFAM" id="SSF55753">
    <property type="entry name" value="Actin depolymerizing proteins"/>
    <property type="match status" value="6"/>
</dbReference>
<dbReference type="STRING" id="461836.A0A0L0DCY3"/>
<evidence type="ECO:0000256" key="5">
    <source>
        <dbReference type="SAM" id="MobiDB-lite"/>
    </source>
</evidence>
<dbReference type="GO" id="GO:0005737">
    <property type="term" value="C:cytoplasm"/>
    <property type="evidence" value="ECO:0007669"/>
    <property type="project" value="TreeGrafter"/>
</dbReference>
<dbReference type="Gene3D" id="1.10.510.10">
    <property type="entry name" value="Transferase(Phosphotransferase) domain 1"/>
    <property type="match status" value="1"/>
</dbReference>
<dbReference type="InterPro" id="IPR008271">
    <property type="entry name" value="Ser/Thr_kinase_AS"/>
</dbReference>
<dbReference type="InterPro" id="IPR003126">
    <property type="entry name" value="Znf_UBR"/>
</dbReference>
<feature type="domain" description="Protein kinase" evidence="6">
    <location>
        <begin position="114"/>
        <end position="383"/>
    </location>
</feature>
<dbReference type="GO" id="GO:0008270">
    <property type="term" value="F:zinc ion binding"/>
    <property type="evidence" value="ECO:0007669"/>
    <property type="project" value="UniProtKB-KW"/>
</dbReference>
<dbReference type="InterPro" id="IPR007122">
    <property type="entry name" value="Villin/Gelsolin"/>
</dbReference>
<dbReference type="GO" id="GO:0004672">
    <property type="term" value="F:protein kinase activity"/>
    <property type="evidence" value="ECO:0007669"/>
    <property type="project" value="InterPro"/>
</dbReference>
<evidence type="ECO:0000256" key="3">
    <source>
        <dbReference type="ARBA" id="ARBA00022771"/>
    </source>
</evidence>
<dbReference type="eggNOG" id="KOG0581">
    <property type="taxonomic scope" value="Eukaryota"/>
</dbReference>
<feature type="region of interest" description="Disordered" evidence="5">
    <location>
        <begin position="845"/>
        <end position="866"/>
    </location>
</feature>
<dbReference type="OrthoDB" id="6375767at2759"/>
<dbReference type="InterPro" id="IPR000719">
    <property type="entry name" value="Prot_kinase_dom"/>
</dbReference>
<feature type="compositionally biased region" description="Polar residues" evidence="5">
    <location>
        <begin position="74"/>
        <end position="84"/>
    </location>
</feature>
<keyword evidence="2" id="KW-0677">Repeat</keyword>
<feature type="region of interest" description="Disordered" evidence="5">
    <location>
        <begin position="1"/>
        <end position="33"/>
    </location>
</feature>
<gene>
    <name evidence="7" type="ORF">AMSG_06339</name>
</gene>
<evidence type="ECO:0000256" key="4">
    <source>
        <dbReference type="ARBA" id="ARBA00022833"/>
    </source>
</evidence>
<dbReference type="PROSITE" id="PS00108">
    <property type="entry name" value="PROTEIN_KINASE_ST"/>
    <property type="match status" value="1"/>
</dbReference>
<dbReference type="RefSeq" id="XP_013757031.1">
    <property type="nucleotide sequence ID" value="XM_013901577.1"/>
</dbReference>